<gene>
    <name evidence="2" type="primary">NCL1_28446</name>
    <name evidence="2" type="ORF">TNCT_463261</name>
</gene>
<evidence type="ECO:0000313" key="2">
    <source>
        <dbReference type="EMBL" id="GFR29593.1"/>
    </source>
</evidence>
<feature type="compositionally biased region" description="Basic and acidic residues" evidence="1">
    <location>
        <begin position="12"/>
        <end position="28"/>
    </location>
</feature>
<feature type="region of interest" description="Disordered" evidence="1">
    <location>
        <begin position="1"/>
        <end position="28"/>
    </location>
</feature>
<dbReference type="AlphaFoldDB" id="A0A8X6HTI3"/>
<keyword evidence="3" id="KW-1185">Reference proteome</keyword>
<feature type="non-terminal residue" evidence="2">
    <location>
        <position position="229"/>
    </location>
</feature>
<dbReference type="EMBL" id="BMAO01009241">
    <property type="protein sequence ID" value="GFR29593.1"/>
    <property type="molecule type" value="Genomic_DNA"/>
</dbReference>
<proteinExistence type="predicted"/>
<comment type="caution">
    <text evidence="2">The sequence shown here is derived from an EMBL/GenBank/DDBJ whole genome shotgun (WGS) entry which is preliminary data.</text>
</comment>
<dbReference type="Proteomes" id="UP000887116">
    <property type="component" value="Unassembled WGS sequence"/>
</dbReference>
<organism evidence="2 3">
    <name type="scientific">Trichonephila clavata</name>
    <name type="common">Joro spider</name>
    <name type="synonym">Nephila clavata</name>
    <dbReference type="NCBI Taxonomy" id="2740835"/>
    <lineage>
        <taxon>Eukaryota</taxon>
        <taxon>Metazoa</taxon>
        <taxon>Ecdysozoa</taxon>
        <taxon>Arthropoda</taxon>
        <taxon>Chelicerata</taxon>
        <taxon>Arachnida</taxon>
        <taxon>Araneae</taxon>
        <taxon>Araneomorphae</taxon>
        <taxon>Entelegynae</taxon>
        <taxon>Araneoidea</taxon>
        <taxon>Nephilidae</taxon>
        <taxon>Trichonephila</taxon>
    </lineage>
</organism>
<evidence type="ECO:0000313" key="3">
    <source>
        <dbReference type="Proteomes" id="UP000887116"/>
    </source>
</evidence>
<sequence>KPNAASKIPVKPKAEEKSTKDFQKDNEATVEKIRCTRRMRSKIGESFVSESHLKCERFKAVSFSSDVTVSSKLLESFASIHLDEIKTNDEKDIANTELPPKYSAHSGLVFSMNNPKKAPLRPFNFHEKTNNMGSEISSRSINVSKTEESVSKNKAQYSHSLYTCHLRNRNKENYITVETPHTDANCDKKIEKTHSLYASHIRNRNKENVSNLKTPRTDTGCDKKSFKFY</sequence>
<protein>
    <submittedName>
        <fullName evidence="2">Uncharacterized protein</fullName>
    </submittedName>
</protein>
<accession>A0A8X6HTI3</accession>
<evidence type="ECO:0000256" key="1">
    <source>
        <dbReference type="SAM" id="MobiDB-lite"/>
    </source>
</evidence>
<reference evidence="2" key="1">
    <citation type="submission" date="2020-07" db="EMBL/GenBank/DDBJ databases">
        <title>Multicomponent nature underlies the extraordinary mechanical properties of spider dragline silk.</title>
        <authorList>
            <person name="Kono N."/>
            <person name="Nakamura H."/>
            <person name="Mori M."/>
            <person name="Yoshida Y."/>
            <person name="Ohtoshi R."/>
            <person name="Malay A.D."/>
            <person name="Moran D.A.P."/>
            <person name="Tomita M."/>
            <person name="Numata K."/>
            <person name="Arakawa K."/>
        </authorList>
    </citation>
    <scope>NUCLEOTIDE SEQUENCE</scope>
</reference>
<name>A0A8X6HTI3_TRICU</name>